<dbReference type="PROSITE" id="PS51257">
    <property type="entry name" value="PROKAR_LIPOPROTEIN"/>
    <property type="match status" value="1"/>
</dbReference>
<name>A0A0E3RQ23_METMZ</name>
<evidence type="ECO:0000259" key="1">
    <source>
        <dbReference type="Pfam" id="PF14285"/>
    </source>
</evidence>
<dbReference type="SUPFAM" id="SSF89392">
    <property type="entry name" value="Prokaryotic lipoproteins and lipoprotein localization factors"/>
    <property type="match status" value="1"/>
</dbReference>
<gene>
    <name evidence="3" type="ORF">MSMAL_0282</name>
</gene>
<accession>A0A0E3RQ23</accession>
<evidence type="ECO:0000259" key="2">
    <source>
        <dbReference type="Pfam" id="PF17131"/>
    </source>
</evidence>
<proteinExistence type="predicted"/>
<dbReference type="PANTHER" id="PTHR37507">
    <property type="entry name" value="SPORULATION PROTEIN YDCC"/>
    <property type="match status" value="1"/>
</dbReference>
<dbReference type="AlphaFoldDB" id="A0A0E3RQ23"/>
<dbReference type="Gene3D" id="2.50.20.10">
    <property type="entry name" value="Lipoprotein localisation LolA/LolB/LppX"/>
    <property type="match status" value="1"/>
</dbReference>
<dbReference type="Proteomes" id="UP000033063">
    <property type="component" value="Chromosome"/>
</dbReference>
<sequence length="379" mass="43194">MRTRRTLTTLVLLILLFSTLLFASGCTERELSAEEIVSRLMEKQGSIQDYSYTMHMTSYIGKQVVENEFNSIYKKPHMMKNFIKEPGKEEETLVLSDGEFRWTYIPGTNTVMKTKIPDTPELNENDYLLLVKIALNDTNLSMLGTEEVEGRKKAYLLEATPKKTGEQVPEYSMKVWIDKETWMFLGYEMYDSSESNKTLISKVEIRDLKVNTGIPDSEFVFKIPEGATVQTIETIETVEHGELNPSGELSLKEAEERVGFEILIPEYLPESYEFSHAIVYKTDKTSPEGKAYETVSLTYKYGENSIIITETVYEGSQTQDAAIMDPAEEVLISGTEGKYVSTRDLNLLNWKLENVNLTMTSSLEKNKLLKIAESMVVKK</sequence>
<dbReference type="InterPro" id="IPR029046">
    <property type="entry name" value="LolA/LolB/LppX"/>
</dbReference>
<dbReference type="PANTHER" id="PTHR37507:SF2">
    <property type="entry name" value="SPORULATION PROTEIN YDCC"/>
    <property type="match status" value="1"/>
</dbReference>
<reference evidence="3 4" key="1">
    <citation type="submission" date="2014-07" db="EMBL/GenBank/DDBJ databases">
        <title>Methanogenic archaea and the global carbon cycle.</title>
        <authorList>
            <person name="Henriksen J.R."/>
            <person name="Luke J."/>
            <person name="Reinhart S."/>
            <person name="Benedict M.N."/>
            <person name="Youngblut N.D."/>
            <person name="Metcalf M.E."/>
            <person name="Whitaker R.J."/>
            <person name="Metcalf W.W."/>
        </authorList>
    </citation>
    <scope>NUCLEOTIDE SEQUENCE [LARGE SCALE GENOMIC DNA]</scope>
    <source>
        <strain evidence="3 4">LYC</strain>
    </source>
</reference>
<dbReference type="InterPro" id="IPR052944">
    <property type="entry name" value="Sporulation_related"/>
</dbReference>
<evidence type="ECO:0000313" key="4">
    <source>
        <dbReference type="Proteomes" id="UP000033063"/>
    </source>
</evidence>
<dbReference type="RefSeq" id="WP_048039646.1">
    <property type="nucleotide sequence ID" value="NZ_CP009513.1"/>
</dbReference>
<dbReference type="PATRIC" id="fig|1434114.4.peg.350"/>
<dbReference type="GeneID" id="24876423"/>
<dbReference type="EMBL" id="CP009513">
    <property type="protein sequence ID" value="AKB66825.1"/>
    <property type="molecule type" value="Genomic_DNA"/>
</dbReference>
<feature type="domain" description="Uncharacterized protein TP-0789" evidence="2">
    <location>
        <begin position="82"/>
        <end position="195"/>
    </location>
</feature>
<protein>
    <submittedName>
        <fullName evidence="3">Uncharacterized protein</fullName>
    </submittedName>
</protein>
<dbReference type="InterPro" id="IPR033399">
    <property type="entry name" value="TP_0789-like"/>
</dbReference>
<evidence type="ECO:0000313" key="3">
    <source>
        <dbReference type="EMBL" id="AKB66825.1"/>
    </source>
</evidence>
<dbReference type="InterPro" id="IPR025377">
    <property type="entry name" value="DUF4367"/>
</dbReference>
<organism evidence="3 4">
    <name type="scientific">Methanosarcina mazei LYC</name>
    <dbReference type="NCBI Taxonomy" id="1434114"/>
    <lineage>
        <taxon>Archaea</taxon>
        <taxon>Methanobacteriati</taxon>
        <taxon>Methanobacteriota</taxon>
        <taxon>Stenosarchaea group</taxon>
        <taxon>Methanomicrobia</taxon>
        <taxon>Methanosarcinales</taxon>
        <taxon>Methanosarcinaceae</taxon>
        <taxon>Methanosarcina</taxon>
    </lineage>
</organism>
<dbReference type="HOGENOM" id="CLU_040882_1_0_2"/>
<feature type="domain" description="DUF4367" evidence="1">
    <location>
        <begin position="264"/>
        <end position="375"/>
    </location>
</feature>
<dbReference type="CDD" id="cd16329">
    <property type="entry name" value="LolA_like"/>
    <property type="match status" value="1"/>
</dbReference>
<dbReference type="Pfam" id="PF14285">
    <property type="entry name" value="DUF4367"/>
    <property type="match status" value="1"/>
</dbReference>
<dbReference type="Pfam" id="PF17131">
    <property type="entry name" value="LolA_like"/>
    <property type="match status" value="1"/>
</dbReference>